<proteinExistence type="predicted"/>
<evidence type="ECO:0000313" key="2">
    <source>
        <dbReference type="Proteomes" id="UP001055658"/>
    </source>
</evidence>
<accession>A0ABY4VD98</accession>
<organism evidence="1 2">
    <name type="scientific">Microbulbifer variabilis</name>
    <dbReference type="NCBI Taxonomy" id="266805"/>
    <lineage>
        <taxon>Bacteria</taxon>
        <taxon>Pseudomonadati</taxon>
        <taxon>Pseudomonadota</taxon>
        <taxon>Gammaproteobacteria</taxon>
        <taxon>Cellvibrionales</taxon>
        <taxon>Microbulbiferaceae</taxon>
        <taxon>Microbulbifer</taxon>
    </lineage>
</organism>
<keyword evidence="2" id="KW-1185">Reference proteome</keyword>
<reference evidence="1" key="1">
    <citation type="submission" date="2022-02" db="EMBL/GenBank/DDBJ databases">
        <title>Coral-associated bacteria.</title>
        <authorList>
            <person name="Tang K."/>
            <person name="Wang X."/>
        </authorList>
    </citation>
    <scope>NUCLEOTIDE SEQUENCE</scope>
    <source>
        <strain evidence="1">SCSIO 43006</strain>
    </source>
</reference>
<dbReference type="RefSeq" id="WP_252082034.1">
    <property type="nucleotide sequence ID" value="NZ_CP092418.1"/>
</dbReference>
<gene>
    <name evidence="1" type="ORF">MJO52_12735</name>
</gene>
<name>A0ABY4VD98_9GAMM</name>
<dbReference type="EMBL" id="CP092418">
    <property type="protein sequence ID" value="USD19944.1"/>
    <property type="molecule type" value="Genomic_DNA"/>
</dbReference>
<dbReference type="Proteomes" id="UP001055658">
    <property type="component" value="Chromosome"/>
</dbReference>
<evidence type="ECO:0000313" key="1">
    <source>
        <dbReference type="EMBL" id="USD19944.1"/>
    </source>
</evidence>
<protein>
    <submittedName>
        <fullName evidence="1">Uncharacterized protein</fullName>
    </submittedName>
</protein>
<sequence>MSYIPGPAQPRNLEELWRYLQAEQDTALLYRPGGAGTALSRAAATPAAGPAGDCRRHGLGPWTGEGFVYLDIWEGTSWVQVQAL</sequence>